<dbReference type="Gramene" id="OMO73298">
    <property type="protein sequence ID" value="OMO73298"/>
    <property type="gene ID" value="CCACVL1_17339"/>
</dbReference>
<dbReference type="AlphaFoldDB" id="A0A1R3HSK6"/>
<dbReference type="EMBL" id="AWWV01011248">
    <property type="protein sequence ID" value="OMO73298.1"/>
    <property type="molecule type" value="Genomic_DNA"/>
</dbReference>
<proteinExistence type="predicted"/>
<organism evidence="1 2">
    <name type="scientific">Corchorus capsularis</name>
    <name type="common">Jute</name>
    <dbReference type="NCBI Taxonomy" id="210143"/>
    <lineage>
        <taxon>Eukaryota</taxon>
        <taxon>Viridiplantae</taxon>
        <taxon>Streptophyta</taxon>
        <taxon>Embryophyta</taxon>
        <taxon>Tracheophyta</taxon>
        <taxon>Spermatophyta</taxon>
        <taxon>Magnoliopsida</taxon>
        <taxon>eudicotyledons</taxon>
        <taxon>Gunneridae</taxon>
        <taxon>Pentapetalae</taxon>
        <taxon>rosids</taxon>
        <taxon>malvids</taxon>
        <taxon>Malvales</taxon>
        <taxon>Malvaceae</taxon>
        <taxon>Grewioideae</taxon>
        <taxon>Apeibeae</taxon>
        <taxon>Corchorus</taxon>
    </lineage>
</organism>
<keyword evidence="2" id="KW-1185">Reference proteome</keyword>
<name>A0A1R3HSK6_COCAP</name>
<comment type="caution">
    <text evidence="1">The sequence shown here is derived from an EMBL/GenBank/DDBJ whole genome shotgun (WGS) entry which is preliminary data.</text>
</comment>
<gene>
    <name evidence="1" type="ORF">CCACVL1_17339</name>
</gene>
<reference evidence="1 2" key="1">
    <citation type="submission" date="2013-09" db="EMBL/GenBank/DDBJ databases">
        <title>Corchorus capsularis genome sequencing.</title>
        <authorList>
            <person name="Alam M."/>
            <person name="Haque M.S."/>
            <person name="Islam M.S."/>
            <person name="Emdad E.M."/>
            <person name="Islam M.M."/>
            <person name="Ahmed B."/>
            <person name="Halim A."/>
            <person name="Hossen Q.M.M."/>
            <person name="Hossain M.Z."/>
            <person name="Ahmed R."/>
            <person name="Khan M.M."/>
            <person name="Islam R."/>
            <person name="Rashid M.M."/>
            <person name="Khan S.A."/>
            <person name="Rahman M.S."/>
            <person name="Alam M."/>
        </authorList>
    </citation>
    <scope>NUCLEOTIDE SEQUENCE [LARGE SCALE GENOMIC DNA]</scope>
    <source>
        <strain evidence="2">cv. CVL-1</strain>
        <tissue evidence="1">Whole seedling</tissue>
    </source>
</reference>
<dbReference type="Proteomes" id="UP000188268">
    <property type="component" value="Unassembled WGS sequence"/>
</dbReference>
<evidence type="ECO:0000313" key="2">
    <source>
        <dbReference type="Proteomes" id="UP000188268"/>
    </source>
</evidence>
<protein>
    <submittedName>
        <fullName evidence="1">Uncharacterized protein</fullName>
    </submittedName>
</protein>
<evidence type="ECO:0000313" key="1">
    <source>
        <dbReference type="EMBL" id="OMO73298.1"/>
    </source>
</evidence>
<accession>A0A1R3HSK6</accession>
<sequence length="30" mass="3560">MGFSKNRINFFDVVGLYIELKEEQIVIGNW</sequence>